<comment type="similarity">
    <text evidence="5 16">Belongs to the aspartate-semialdehyde dehydrogenase family.</text>
</comment>
<feature type="binding site" evidence="16">
    <location>
        <begin position="159"/>
        <end position="160"/>
    </location>
    <ligand>
        <name>NADP(+)</name>
        <dbReference type="ChEBI" id="CHEBI:58349"/>
    </ligand>
</feature>
<dbReference type="Pfam" id="PF01118">
    <property type="entry name" value="Semialdhyde_dh"/>
    <property type="match status" value="1"/>
</dbReference>
<evidence type="ECO:0000313" key="19">
    <source>
        <dbReference type="EMBL" id="KAB7656110.1"/>
    </source>
</evidence>
<comment type="pathway">
    <text evidence="3 16">Amino-acid biosynthesis; L-lysine biosynthesis via DAP pathway; (S)-tetrahydrodipicolinate from L-aspartate: step 2/4.</text>
</comment>
<feature type="binding site" evidence="16">
    <location>
        <position position="100"/>
    </location>
    <ligand>
        <name>phosphate</name>
        <dbReference type="ChEBI" id="CHEBI:43474"/>
    </ligand>
</feature>
<evidence type="ECO:0000256" key="4">
    <source>
        <dbReference type="ARBA" id="ARBA00005097"/>
    </source>
</evidence>
<feature type="active site" description="Acyl-thioester intermediate" evidence="16 17">
    <location>
        <position position="129"/>
    </location>
</feature>
<evidence type="ECO:0000256" key="15">
    <source>
        <dbReference type="ARBA" id="ARBA00047891"/>
    </source>
</evidence>
<dbReference type="UniPathway" id="UPA00051">
    <property type="reaction ID" value="UER00464"/>
</dbReference>
<dbReference type="PIRSF" id="PIRSF000148">
    <property type="entry name" value="ASA_dh"/>
    <property type="match status" value="1"/>
</dbReference>
<comment type="catalytic activity">
    <reaction evidence="15 16">
        <text>L-aspartate 4-semialdehyde + phosphate + NADP(+) = 4-phospho-L-aspartate + NADPH + H(+)</text>
        <dbReference type="Rhea" id="RHEA:24284"/>
        <dbReference type="ChEBI" id="CHEBI:15378"/>
        <dbReference type="ChEBI" id="CHEBI:43474"/>
        <dbReference type="ChEBI" id="CHEBI:57535"/>
        <dbReference type="ChEBI" id="CHEBI:57783"/>
        <dbReference type="ChEBI" id="CHEBI:58349"/>
        <dbReference type="ChEBI" id="CHEBI:537519"/>
        <dbReference type="EC" id="1.2.1.11"/>
    </reaction>
</comment>
<evidence type="ECO:0000256" key="1">
    <source>
        <dbReference type="ARBA" id="ARBA00002492"/>
    </source>
</evidence>
<keyword evidence="11 16" id="KW-0220">Diaminopimelate biosynthesis</keyword>
<accession>A0A6I1EM85</accession>
<reference evidence="19 20" key="1">
    <citation type="submission" date="2019-10" db="EMBL/GenBank/DDBJ databases">
        <title>Genome diversity of Sutterella seckii.</title>
        <authorList>
            <person name="Chaplin A.V."/>
            <person name="Sokolova S.R."/>
            <person name="Mosin K.A."/>
            <person name="Ivanova E.L."/>
            <person name="Kochetkova T.O."/>
            <person name="Goltsov A.Y."/>
            <person name="Trofimov D.Y."/>
            <person name="Efimov B.A."/>
        </authorList>
    </citation>
    <scope>NUCLEOTIDE SEQUENCE [LARGE SCALE GENOMIC DNA]</scope>
    <source>
        <strain evidence="19 20">ASD393</strain>
    </source>
</reference>
<evidence type="ECO:0000256" key="16">
    <source>
        <dbReference type="HAMAP-Rule" id="MF_02121"/>
    </source>
</evidence>
<feature type="binding site" evidence="16">
    <location>
        <begin position="12"/>
        <end position="15"/>
    </location>
    <ligand>
        <name>NADP(+)</name>
        <dbReference type="ChEBI" id="CHEBI:58349"/>
    </ligand>
</feature>
<dbReference type="InterPro" id="IPR005986">
    <property type="entry name" value="Asp_semialdehyde_DH_beta"/>
</dbReference>
<evidence type="ECO:0000256" key="10">
    <source>
        <dbReference type="ARBA" id="ARBA00022857"/>
    </source>
</evidence>
<sequence>MKALKVGILGATGAVGEQMRIVLAERKFPIAELRLFGSARSAGTEVEFDGKMVKVEEATPEAFEGLDLLLGAADNDVAKKFLPDAAKKGIVVVDNSSAFRLDPEVPLVIPEVNPEDVKWSKGLIANPNCATIIALTAVAALHRKARLRRMVASTYQAVSGAGRGGMEDLEEEVKTGRPVLRTFPYPIAYNLIPQIGGFNDLGYTSEEMKLQNEGRKMLHDDTFLVSCTCVRVPIMRSHSEALTLEFEKEISPEEAREILQNAPGVKLWDDPAEKHYPMPMLTSDQDLVYVGRIRRDLAATKDAYNRSLSLFCCADQIRKGAATNAIQIAEIVFGINA</sequence>
<comment type="function">
    <text evidence="1 16">Catalyzes the NADPH-dependent formation of L-aspartate-semialdehyde (L-ASA) by the reductive dephosphorylation of L-aspartyl-4-phosphate.</text>
</comment>
<dbReference type="HAMAP" id="MF_02121">
    <property type="entry name" value="ASADH"/>
    <property type="match status" value="1"/>
</dbReference>
<dbReference type="InterPro" id="IPR012080">
    <property type="entry name" value="Asp_semialdehyde_DH"/>
</dbReference>
<feature type="active site" description="Proton acceptor" evidence="16 17">
    <location>
        <position position="238"/>
    </location>
</feature>
<keyword evidence="8 16" id="KW-0028">Amino-acid biosynthesis</keyword>
<comment type="caution">
    <text evidence="16">Lacks conserved residue(s) required for the propagation of feature annotation.</text>
</comment>
<feature type="domain" description="Semialdehyde dehydrogenase NAD-binding" evidence="18">
    <location>
        <begin position="5"/>
        <end position="120"/>
    </location>
</feature>
<dbReference type="GO" id="GO:0004073">
    <property type="term" value="F:aspartate-semialdehyde dehydrogenase activity"/>
    <property type="evidence" value="ECO:0007669"/>
    <property type="project" value="UniProtKB-UniRule"/>
</dbReference>
<protein>
    <recommendedName>
        <fullName evidence="7 16">Aspartate-semialdehyde dehydrogenase</fullName>
        <shortName evidence="16">ASA dehydrogenase</shortName>
        <shortName evidence="16">ASADH</shortName>
        <ecNumber evidence="7 16">1.2.1.11</ecNumber>
    </recommendedName>
    <alternativeName>
        <fullName evidence="16">Aspartate-beta-semialdehyde dehydrogenase</fullName>
    </alternativeName>
</protein>
<dbReference type="InterPro" id="IPR000319">
    <property type="entry name" value="Asp-semialdehyde_DH_CS"/>
</dbReference>
<dbReference type="GO" id="GO:0019877">
    <property type="term" value="P:diaminopimelate biosynthetic process"/>
    <property type="evidence" value="ECO:0007669"/>
    <property type="project" value="UniProtKB-UniRule"/>
</dbReference>
<dbReference type="Gene3D" id="3.40.50.720">
    <property type="entry name" value="NAD(P)-binding Rossmann-like Domain"/>
    <property type="match status" value="1"/>
</dbReference>
<dbReference type="GO" id="GO:0046983">
    <property type="term" value="F:protein dimerization activity"/>
    <property type="evidence" value="ECO:0007669"/>
    <property type="project" value="InterPro"/>
</dbReference>
<dbReference type="SUPFAM" id="SSF51735">
    <property type="entry name" value="NAD(P)-binding Rossmann-fold domains"/>
    <property type="match status" value="1"/>
</dbReference>
<dbReference type="CDD" id="cd18131">
    <property type="entry name" value="ASADH_C_bac_euk_like"/>
    <property type="match status" value="1"/>
</dbReference>
<evidence type="ECO:0000256" key="8">
    <source>
        <dbReference type="ARBA" id="ARBA00022605"/>
    </source>
</evidence>
<dbReference type="GO" id="GO:0071266">
    <property type="term" value="P:'de novo' L-methionine biosynthetic process"/>
    <property type="evidence" value="ECO:0007669"/>
    <property type="project" value="UniProtKB-UniRule"/>
</dbReference>
<dbReference type="NCBIfam" id="TIGR01296">
    <property type="entry name" value="asd_B"/>
    <property type="match status" value="1"/>
</dbReference>
<keyword evidence="9 16" id="KW-0791">Threonine biosynthesis</keyword>
<evidence type="ECO:0000256" key="14">
    <source>
        <dbReference type="ARBA" id="ARBA00023167"/>
    </source>
</evidence>
<dbReference type="PANTHER" id="PTHR46278">
    <property type="entry name" value="DEHYDROGENASE, PUTATIVE-RELATED"/>
    <property type="match status" value="1"/>
</dbReference>
<evidence type="ECO:0000259" key="18">
    <source>
        <dbReference type="SMART" id="SM00859"/>
    </source>
</evidence>
<keyword evidence="10 16" id="KW-0521">NADP</keyword>
<keyword evidence="12 16" id="KW-0560">Oxidoreductase</keyword>
<comment type="subunit">
    <text evidence="6 16">Homodimer.</text>
</comment>
<feature type="binding site" evidence="16">
    <location>
        <begin position="40"/>
        <end position="41"/>
    </location>
    <ligand>
        <name>NADP(+)</name>
        <dbReference type="ChEBI" id="CHEBI:58349"/>
    </ligand>
</feature>
<evidence type="ECO:0000256" key="13">
    <source>
        <dbReference type="ARBA" id="ARBA00023154"/>
    </source>
</evidence>
<evidence type="ECO:0000256" key="2">
    <source>
        <dbReference type="ARBA" id="ARBA00005021"/>
    </source>
</evidence>
<proteinExistence type="inferred from homology"/>
<evidence type="ECO:0000256" key="12">
    <source>
        <dbReference type="ARBA" id="ARBA00023002"/>
    </source>
</evidence>
<dbReference type="Pfam" id="PF02774">
    <property type="entry name" value="Semialdhyde_dhC"/>
    <property type="match status" value="1"/>
</dbReference>
<dbReference type="Gene3D" id="3.30.360.10">
    <property type="entry name" value="Dihydrodipicolinate Reductase, domain 2"/>
    <property type="match status" value="1"/>
</dbReference>
<dbReference type="SMART" id="SM00859">
    <property type="entry name" value="Semialdhyde_dh"/>
    <property type="match status" value="1"/>
</dbReference>
<evidence type="ECO:0000256" key="17">
    <source>
        <dbReference type="PIRSR" id="PIRSR000148-1"/>
    </source>
</evidence>
<dbReference type="GO" id="GO:0009088">
    <property type="term" value="P:threonine biosynthetic process"/>
    <property type="evidence" value="ECO:0007669"/>
    <property type="project" value="UniProtKB-UniRule"/>
</dbReference>
<dbReference type="UniPathway" id="UPA00050">
    <property type="reaction ID" value="UER00463"/>
</dbReference>
<dbReference type="InterPro" id="IPR036291">
    <property type="entry name" value="NAD(P)-bd_dom_sf"/>
</dbReference>
<evidence type="ECO:0000256" key="3">
    <source>
        <dbReference type="ARBA" id="ARBA00005076"/>
    </source>
</evidence>
<feature type="binding site" evidence="16">
    <location>
        <position position="156"/>
    </location>
    <ligand>
        <name>substrate</name>
    </ligand>
</feature>
<dbReference type="EC" id="1.2.1.11" evidence="7 16"/>
<comment type="pathway">
    <text evidence="4 16">Amino-acid biosynthesis; L-threonine biosynthesis; L-threonine from L-aspartate: step 2/5.</text>
</comment>
<dbReference type="CDD" id="cd02316">
    <property type="entry name" value="VcASADH2_like_N"/>
    <property type="match status" value="1"/>
</dbReference>
<evidence type="ECO:0000256" key="6">
    <source>
        <dbReference type="ARBA" id="ARBA00011738"/>
    </source>
</evidence>
<comment type="pathway">
    <text evidence="2 16">Amino-acid biosynthesis; L-methionine biosynthesis via de novo pathway; L-homoserine from L-aspartate: step 2/3.</text>
</comment>
<dbReference type="UniPathway" id="UPA00034">
    <property type="reaction ID" value="UER00016"/>
</dbReference>
<feature type="binding site" evidence="16">
    <location>
        <position position="316"/>
    </location>
    <ligand>
        <name>NADP(+)</name>
        <dbReference type="ChEBI" id="CHEBI:58349"/>
    </ligand>
</feature>
<keyword evidence="13 16" id="KW-0457">Lysine biosynthesis</keyword>
<gene>
    <name evidence="16" type="primary">asd</name>
    <name evidence="19" type="ORF">GBM95_09175</name>
</gene>
<organism evidence="19 20">
    <name type="scientific">Sutterella seckii</name>
    <dbReference type="NCBI Taxonomy" id="1944635"/>
    <lineage>
        <taxon>Bacteria</taxon>
        <taxon>Pseudomonadati</taxon>
        <taxon>Pseudomonadota</taxon>
        <taxon>Betaproteobacteria</taxon>
        <taxon>Burkholderiales</taxon>
        <taxon>Sutterellaceae</taxon>
        <taxon>Sutterella</taxon>
    </lineage>
</organism>
<dbReference type="InterPro" id="IPR012280">
    <property type="entry name" value="Semialdhyde_DH_dimer_dom"/>
</dbReference>
<evidence type="ECO:0000256" key="9">
    <source>
        <dbReference type="ARBA" id="ARBA00022697"/>
    </source>
</evidence>
<dbReference type="PANTHER" id="PTHR46278:SF2">
    <property type="entry name" value="ASPARTATE-SEMIALDEHYDE DEHYDROGENASE"/>
    <property type="match status" value="1"/>
</dbReference>
<dbReference type="PROSITE" id="PS01103">
    <property type="entry name" value="ASD"/>
    <property type="match status" value="1"/>
</dbReference>
<dbReference type="InterPro" id="IPR000534">
    <property type="entry name" value="Semialdehyde_DH_NAD-bd"/>
</dbReference>
<dbReference type="SUPFAM" id="SSF55347">
    <property type="entry name" value="Glyceraldehyde-3-phosphate dehydrogenase-like, C-terminal domain"/>
    <property type="match status" value="1"/>
</dbReference>
<dbReference type="GO" id="GO:0050661">
    <property type="term" value="F:NADP binding"/>
    <property type="evidence" value="ECO:0007669"/>
    <property type="project" value="UniProtKB-UniRule"/>
</dbReference>
<evidence type="ECO:0000256" key="7">
    <source>
        <dbReference type="ARBA" id="ARBA00013120"/>
    </source>
</evidence>
<dbReference type="GO" id="GO:0009097">
    <property type="term" value="P:isoleucine biosynthetic process"/>
    <property type="evidence" value="ECO:0007669"/>
    <property type="project" value="UniProtKB-UniRule"/>
</dbReference>
<evidence type="ECO:0000256" key="5">
    <source>
        <dbReference type="ARBA" id="ARBA00010584"/>
    </source>
</evidence>
<dbReference type="RefSeq" id="WP_152158830.1">
    <property type="nucleotide sequence ID" value="NZ_WEHX01000076.1"/>
</dbReference>
<dbReference type="EMBL" id="WEHX01000076">
    <property type="protein sequence ID" value="KAB7656110.1"/>
    <property type="molecule type" value="Genomic_DNA"/>
</dbReference>
<dbReference type="GO" id="GO:0051287">
    <property type="term" value="F:NAD binding"/>
    <property type="evidence" value="ECO:0007669"/>
    <property type="project" value="InterPro"/>
</dbReference>
<dbReference type="Proteomes" id="UP000430564">
    <property type="component" value="Unassembled WGS sequence"/>
</dbReference>
<comment type="caution">
    <text evidence="19">The sequence shown here is derived from an EMBL/GenBank/DDBJ whole genome shotgun (WGS) entry which is preliminary data.</text>
</comment>
<dbReference type="GO" id="GO:0009089">
    <property type="term" value="P:lysine biosynthetic process via diaminopimelate"/>
    <property type="evidence" value="ECO:0007669"/>
    <property type="project" value="UniProtKB-UniRule"/>
</dbReference>
<keyword evidence="14 16" id="KW-0486">Methionine biosynthesis</keyword>
<evidence type="ECO:0000256" key="11">
    <source>
        <dbReference type="ARBA" id="ARBA00022915"/>
    </source>
</evidence>
<dbReference type="OrthoDB" id="9805684at2"/>
<dbReference type="NCBIfam" id="NF011456">
    <property type="entry name" value="PRK14874.1"/>
    <property type="match status" value="1"/>
</dbReference>
<dbReference type="AlphaFoldDB" id="A0A6I1EM85"/>
<evidence type="ECO:0000313" key="20">
    <source>
        <dbReference type="Proteomes" id="UP000430564"/>
    </source>
</evidence>
<feature type="binding site" evidence="16">
    <location>
        <position position="231"/>
    </location>
    <ligand>
        <name>substrate</name>
    </ligand>
</feature>
<name>A0A6I1EM85_9BURK</name>